<organism evidence="2 3">
    <name type="scientific">Sorghum bicolor</name>
    <name type="common">Sorghum</name>
    <name type="synonym">Sorghum vulgare</name>
    <dbReference type="NCBI Taxonomy" id="4558"/>
    <lineage>
        <taxon>Eukaryota</taxon>
        <taxon>Viridiplantae</taxon>
        <taxon>Streptophyta</taxon>
        <taxon>Embryophyta</taxon>
        <taxon>Tracheophyta</taxon>
        <taxon>Spermatophyta</taxon>
        <taxon>Magnoliopsida</taxon>
        <taxon>Liliopsida</taxon>
        <taxon>Poales</taxon>
        <taxon>Poaceae</taxon>
        <taxon>PACMAD clade</taxon>
        <taxon>Panicoideae</taxon>
        <taxon>Andropogonodae</taxon>
        <taxon>Andropogoneae</taxon>
        <taxon>Sorghinae</taxon>
        <taxon>Sorghum</taxon>
    </lineage>
</organism>
<evidence type="ECO:0000256" key="1">
    <source>
        <dbReference type="SAM" id="MobiDB-lite"/>
    </source>
</evidence>
<reference evidence="2" key="2">
    <citation type="submission" date="2020-10" db="EMBL/GenBank/DDBJ databases">
        <authorList>
            <person name="Cooper E.A."/>
            <person name="Brenton Z.W."/>
            <person name="Flinn B.S."/>
            <person name="Jenkins J."/>
            <person name="Shu S."/>
            <person name="Flowers D."/>
            <person name="Luo F."/>
            <person name="Wang Y."/>
            <person name="Xia P."/>
            <person name="Barry K."/>
            <person name="Daum C."/>
            <person name="Lipzen A."/>
            <person name="Yoshinaga Y."/>
            <person name="Schmutz J."/>
            <person name="Saski C."/>
            <person name="Vermerris W."/>
            <person name="Kresovich S."/>
        </authorList>
    </citation>
    <scope>NUCLEOTIDE SEQUENCE</scope>
</reference>
<feature type="region of interest" description="Disordered" evidence="1">
    <location>
        <begin position="1"/>
        <end position="29"/>
    </location>
</feature>
<proteinExistence type="predicted"/>
<dbReference type="AlphaFoldDB" id="A0A921QX64"/>
<comment type="caution">
    <text evidence="2">The sequence shown here is derived from an EMBL/GenBank/DDBJ whole genome shotgun (WGS) entry which is preliminary data.</text>
</comment>
<sequence>MPLASTTGVSSPEPPSLLQRSSPPPRPPSLSCAYPACRPHCVLYRTGARGHVREALLEPLEGRARGGRRLGAIFETAMHGSRGSCDQQIGRFQNQLTAQQVVV</sequence>
<accession>A0A921QX64</accession>
<dbReference type="EMBL" id="CM027684">
    <property type="protein sequence ID" value="KAG0529874.1"/>
    <property type="molecule type" value="Genomic_DNA"/>
</dbReference>
<gene>
    <name evidence="2" type="ORF">BDA96_05G135000</name>
</gene>
<reference evidence="2" key="1">
    <citation type="journal article" date="2019" name="BMC Genomics">
        <title>A new reference genome for Sorghum bicolor reveals high levels of sequence similarity between sweet and grain genotypes: implications for the genetics of sugar metabolism.</title>
        <authorList>
            <person name="Cooper E.A."/>
            <person name="Brenton Z.W."/>
            <person name="Flinn B.S."/>
            <person name="Jenkins J."/>
            <person name="Shu S."/>
            <person name="Flowers D."/>
            <person name="Luo F."/>
            <person name="Wang Y."/>
            <person name="Xia P."/>
            <person name="Barry K."/>
            <person name="Daum C."/>
            <person name="Lipzen A."/>
            <person name="Yoshinaga Y."/>
            <person name="Schmutz J."/>
            <person name="Saski C."/>
            <person name="Vermerris W."/>
            <person name="Kresovich S."/>
        </authorList>
    </citation>
    <scope>NUCLEOTIDE SEQUENCE</scope>
</reference>
<protein>
    <submittedName>
        <fullName evidence="2">Uncharacterized protein</fullName>
    </submittedName>
</protein>
<evidence type="ECO:0000313" key="3">
    <source>
        <dbReference type="Proteomes" id="UP000807115"/>
    </source>
</evidence>
<dbReference type="Proteomes" id="UP000807115">
    <property type="component" value="Chromosome 5"/>
</dbReference>
<evidence type="ECO:0000313" key="2">
    <source>
        <dbReference type="EMBL" id="KAG0529874.1"/>
    </source>
</evidence>
<name>A0A921QX64_SORBI</name>